<dbReference type="RefSeq" id="WP_061471799.1">
    <property type="nucleotide sequence ID" value="NZ_LHZU01000134.1"/>
</dbReference>
<feature type="signal peptide" evidence="1">
    <location>
        <begin position="1"/>
        <end position="37"/>
    </location>
</feature>
<protein>
    <submittedName>
        <fullName evidence="3">Lysophospholipase</fullName>
    </submittedName>
</protein>
<organism evidence="3 4">
    <name type="scientific">Acetobacter senegalensis</name>
    <dbReference type="NCBI Taxonomy" id="446692"/>
    <lineage>
        <taxon>Bacteria</taxon>
        <taxon>Pseudomonadati</taxon>
        <taxon>Pseudomonadota</taxon>
        <taxon>Alphaproteobacteria</taxon>
        <taxon>Acetobacterales</taxon>
        <taxon>Acetobacteraceae</taxon>
        <taxon>Acetobacter</taxon>
    </lineage>
</organism>
<dbReference type="Pfam" id="PF13472">
    <property type="entry name" value="Lipase_GDSL_2"/>
    <property type="match status" value="1"/>
</dbReference>
<reference evidence="3 4" key="1">
    <citation type="submission" date="2015-06" db="EMBL/GenBank/DDBJ databases">
        <title>Improved classification and identification of acetic acid bacteria using matrix-assisted laser desorption/ionization time-of-flight mass spectrometry; Gluconobacter nephelii and Gluconobacter uchimurae are later heterotypic synonyms of Gluconobacter japonicus and Gluconobacter oxydans, respectively.</title>
        <authorList>
            <person name="Li L."/>
            <person name="Cleenwerck I."/>
            <person name="De Vuyst L."/>
            <person name="Vandamme P."/>
        </authorList>
    </citation>
    <scope>NUCLEOTIDE SEQUENCE [LARGE SCALE GENOMIC DNA]</scope>
    <source>
        <strain evidence="3 4">LMG 23690</strain>
    </source>
</reference>
<feature type="domain" description="SGNH hydrolase-type esterase" evidence="2">
    <location>
        <begin position="216"/>
        <end position="412"/>
    </location>
</feature>
<accession>A0A149U0I2</accession>
<evidence type="ECO:0000256" key="1">
    <source>
        <dbReference type="SAM" id="SignalP"/>
    </source>
</evidence>
<comment type="caution">
    <text evidence="3">The sequence shown here is derived from an EMBL/GenBank/DDBJ whole genome shotgun (WGS) entry which is preliminary data.</text>
</comment>
<dbReference type="PATRIC" id="fig|446692.4.peg.2098"/>
<dbReference type="GO" id="GO:0016788">
    <property type="term" value="F:hydrolase activity, acting on ester bonds"/>
    <property type="evidence" value="ECO:0007669"/>
    <property type="project" value="UniProtKB-ARBA"/>
</dbReference>
<keyword evidence="1" id="KW-0732">Signal</keyword>
<dbReference type="AlphaFoldDB" id="A0A149U0I2"/>
<dbReference type="EMBL" id="LHZU01000134">
    <property type="protein sequence ID" value="KXV58876.1"/>
    <property type="molecule type" value="Genomic_DNA"/>
</dbReference>
<dbReference type="CDD" id="cd01830">
    <property type="entry name" value="XynE_like"/>
    <property type="match status" value="1"/>
</dbReference>
<dbReference type="InterPro" id="IPR036514">
    <property type="entry name" value="SGNH_hydro_sf"/>
</dbReference>
<dbReference type="Proteomes" id="UP000075360">
    <property type="component" value="Unassembled WGS sequence"/>
</dbReference>
<dbReference type="InterPro" id="IPR013830">
    <property type="entry name" value="SGNH_hydro"/>
</dbReference>
<dbReference type="PANTHER" id="PTHR43784">
    <property type="entry name" value="GDSL-LIKE LIPASE/ACYLHYDROLASE, PUTATIVE (AFU_ORTHOLOGUE AFUA_2G00820)-RELATED"/>
    <property type="match status" value="1"/>
</dbReference>
<evidence type="ECO:0000259" key="2">
    <source>
        <dbReference type="Pfam" id="PF13472"/>
    </source>
</evidence>
<dbReference type="SUPFAM" id="SSF52266">
    <property type="entry name" value="SGNH hydrolase"/>
    <property type="match status" value="1"/>
</dbReference>
<name>A0A149U0I2_9PROT</name>
<sequence length="426" mass="43999">MVAAVPERNRKRSVADILPVLLGAAFAAVATACPVHAAPQEAQNVPSITVGVWGAAPAFPTSPAVVASTIRQTVRLSLGGEGVSIRLSNEMGQAPLVIEAAHVALPGAQKGSIDPASDHALTFGGRKGIVIPAGGVAISDVAPVPTSAGQDVVISFYVSRSTGPVATHPLGLATTYVSRGPDASTASILPNATTTQARLFLSGVSVVRHGGQAVVALGDSITDGLRSPVDANQRWPDDLSQRLIRAGMAVSVVNAGISGNRVQHDLPLAESGPSAVSRFDRDVLSVPGVRTVIIMESINDIGHPGAQGLAEQAVSTEDLIAGLQQLVLRAHQHGLRVIGATLTPFAGTIFPGYYSPAGEAKRQAVNQWIRTGRAFDGVVDMDAALRDPAHPDHMLPAYDSGDHLHPNAEGYHHMADAVSLSLLQAP</sequence>
<evidence type="ECO:0000313" key="4">
    <source>
        <dbReference type="Proteomes" id="UP000075360"/>
    </source>
</evidence>
<dbReference type="InterPro" id="IPR053140">
    <property type="entry name" value="GDSL_Rv0518-like"/>
</dbReference>
<dbReference type="PANTHER" id="PTHR43784:SF2">
    <property type="entry name" value="GDSL-LIKE LIPASE_ACYLHYDROLASE, PUTATIVE (AFU_ORTHOLOGUE AFUA_2G00820)-RELATED"/>
    <property type="match status" value="1"/>
</dbReference>
<gene>
    <name evidence="3" type="ORF">AD948_10075</name>
</gene>
<dbReference type="Gene3D" id="3.40.50.1110">
    <property type="entry name" value="SGNH hydrolase"/>
    <property type="match status" value="1"/>
</dbReference>
<proteinExistence type="predicted"/>
<evidence type="ECO:0000313" key="3">
    <source>
        <dbReference type="EMBL" id="KXV58876.1"/>
    </source>
</evidence>
<dbReference type="OrthoDB" id="1828825at2"/>
<feature type="chain" id="PRO_5007555985" evidence="1">
    <location>
        <begin position="38"/>
        <end position="426"/>
    </location>
</feature>